<dbReference type="Proteomes" id="UP000636800">
    <property type="component" value="Chromosome 13"/>
</dbReference>
<evidence type="ECO:0000313" key="5">
    <source>
        <dbReference type="Proteomes" id="UP000636800"/>
    </source>
</evidence>
<dbReference type="InterPro" id="IPR036537">
    <property type="entry name" value="Adaptor_Cbl_N_dom_sf"/>
</dbReference>
<dbReference type="Gene3D" id="3.30.40.10">
    <property type="entry name" value="Zinc/RING finger domain, C3HC4 (zinc finger)"/>
    <property type="match status" value="1"/>
</dbReference>
<comment type="caution">
    <text evidence="4">The sequence shown here is derived from an EMBL/GenBank/DDBJ whole genome shotgun (WGS) entry which is preliminary data.</text>
</comment>
<evidence type="ECO:0000259" key="3">
    <source>
        <dbReference type="PROSITE" id="PS51698"/>
    </source>
</evidence>
<dbReference type="GO" id="GO:0004842">
    <property type="term" value="F:ubiquitin-protein transferase activity"/>
    <property type="evidence" value="ECO:0007669"/>
    <property type="project" value="InterPro"/>
</dbReference>
<evidence type="ECO:0000313" key="4">
    <source>
        <dbReference type="EMBL" id="KAG0454767.1"/>
    </source>
</evidence>
<evidence type="ECO:0000256" key="2">
    <source>
        <dbReference type="ARBA" id="ARBA00022679"/>
    </source>
</evidence>
<sequence length="311" mass="35443">MDAVITLGPRKPPPAAAFIAPEGIPDDSFLGILLSVAGDVVSSFSDLVDRRRDARFLVRRIRLLLSLFEAISDSRRPLSRLAALCLKEFYIVLHRARVLLNYIAQGSRLWLLLREARIAEQFQELDREISTLLDVIPFDEFHLVADVREHVDLLRRQVAASSRRGLFIDSRNRDLKIQILSFFNEFERGETPDADELKHTFVDLMGISGAKGFEWEIESLENEISNREDDEETDWRIISGVSALIRYCRFLLFGLRGNEGKKKTSPATNSVSIPKDFCCPISLELMRDPVVVSTVVQCWQSNLSQLWPVPE</sequence>
<protein>
    <recommendedName>
        <fullName evidence="3">U-box domain-containing protein</fullName>
    </recommendedName>
</protein>
<dbReference type="PROSITE" id="PS51698">
    <property type="entry name" value="U_BOX"/>
    <property type="match status" value="1"/>
</dbReference>
<dbReference type="Pfam" id="PF04564">
    <property type="entry name" value="U-box"/>
    <property type="match status" value="1"/>
</dbReference>
<dbReference type="AlphaFoldDB" id="A0A835PRB2"/>
<gene>
    <name evidence="4" type="ORF">HPP92_024059</name>
</gene>
<reference evidence="4 5" key="1">
    <citation type="journal article" date="2020" name="Nat. Food">
        <title>A phased Vanilla planifolia genome enables genetic improvement of flavour and production.</title>
        <authorList>
            <person name="Hasing T."/>
            <person name="Tang H."/>
            <person name="Brym M."/>
            <person name="Khazi F."/>
            <person name="Huang T."/>
            <person name="Chambers A.H."/>
        </authorList>
    </citation>
    <scope>NUCLEOTIDE SEQUENCE [LARGE SCALE GENOMIC DNA]</scope>
    <source>
        <tissue evidence="4">Leaf</tissue>
    </source>
</reference>
<dbReference type="Gene3D" id="1.20.930.20">
    <property type="entry name" value="Adaptor protein Cbl, N-terminal domain"/>
    <property type="match status" value="1"/>
</dbReference>
<accession>A0A835PRB2</accession>
<dbReference type="EMBL" id="JADCNL010000013">
    <property type="protein sequence ID" value="KAG0454767.1"/>
    <property type="molecule type" value="Genomic_DNA"/>
</dbReference>
<keyword evidence="2" id="KW-0808">Transferase</keyword>
<dbReference type="InterPro" id="IPR057623">
    <property type="entry name" value="PUB12-19-like_N"/>
</dbReference>
<dbReference type="InterPro" id="IPR003613">
    <property type="entry name" value="Ubox_domain"/>
</dbReference>
<dbReference type="CDD" id="cd21037">
    <property type="entry name" value="MLKL_NTD"/>
    <property type="match status" value="1"/>
</dbReference>
<evidence type="ECO:0000256" key="1">
    <source>
        <dbReference type="ARBA" id="ARBA00004906"/>
    </source>
</evidence>
<keyword evidence="5" id="KW-1185">Reference proteome</keyword>
<dbReference type="GO" id="GO:0007166">
    <property type="term" value="P:cell surface receptor signaling pathway"/>
    <property type="evidence" value="ECO:0007669"/>
    <property type="project" value="InterPro"/>
</dbReference>
<dbReference type="InterPro" id="IPR013083">
    <property type="entry name" value="Znf_RING/FYVE/PHD"/>
</dbReference>
<dbReference type="Pfam" id="PF25368">
    <property type="entry name" value="PUB10_N"/>
    <property type="match status" value="1"/>
</dbReference>
<feature type="domain" description="U-box" evidence="3">
    <location>
        <begin position="272"/>
        <end position="311"/>
    </location>
</feature>
<name>A0A835PRB2_VANPL</name>
<comment type="pathway">
    <text evidence="1">Protein modification; protein ubiquitination.</text>
</comment>
<dbReference type="InterPro" id="IPR059179">
    <property type="entry name" value="MLKL-like_MCAfunc"/>
</dbReference>
<proteinExistence type="predicted"/>
<dbReference type="GO" id="GO:0016567">
    <property type="term" value="P:protein ubiquitination"/>
    <property type="evidence" value="ECO:0007669"/>
    <property type="project" value="UniProtKB-UniPathway"/>
</dbReference>
<dbReference type="OrthoDB" id="691424at2759"/>
<organism evidence="4 5">
    <name type="scientific">Vanilla planifolia</name>
    <name type="common">Vanilla</name>
    <dbReference type="NCBI Taxonomy" id="51239"/>
    <lineage>
        <taxon>Eukaryota</taxon>
        <taxon>Viridiplantae</taxon>
        <taxon>Streptophyta</taxon>
        <taxon>Embryophyta</taxon>
        <taxon>Tracheophyta</taxon>
        <taxon>Spermatophyta</taxon>
        <taxon>Magnoliopsida</taxon>
        <taxon>Liliopsida</taxon>
        <taxon>Asparagales</taxon>
        <taxon>Orchidaceae</taxon>
        <taxon>Vanilloideae</taxon>
        <taxon>Vanilleae</taxon>
        <taxon>Vanilla</taxon>
    </lineage>
</organism>
<dbReference type="UniPathway" id="UPA00143"/>
<dbReference type="SUPFAM" id="SSF57850">
    <property type="entry name" value="RING/U-box"/>
    <property type="match status" value="1"/>
</dbReference>